<dbReference type="EMBL" id="CM042019">
    <property type="protein sequence ID" value="KAI3825527.1"/>
    <property type="molecule type" value="Genomic_DNA"/>
</dbReference>
<reference evidence="1 2" key="2">
    <citation type="journal article" date="2022" name="Mol. Ecol. Resour.">
        <title>The genomes of chicory, endive, great burdock and yacon provide insights into Asteraceae paleo-polyploidization history and plant inulin production.</title>
        <authorList>
            <person name="Fan W."/>
            <person name="Wang S."/>
            <person name="Wang H."/>
            <person name="Wang A."/>
            <person name="Jiang F."/>
            <person name="Liu H."/>
            <person name="Zhao H."/>
            <person name="Xu D."/>
            <person name="Zhang Y."/>
        </authorList>
    </citation>
    <scope>NUCLEOTIDE SEQUENCE [LARGE SCALE GENOMIC DNA]</scope>
    <source>
        <strain evidence="2">cv. Yunnan</strain>
        <tissue evidence="1">Leaves</tissue>
    </source>
</reference>
<reference evidence="2" key="1">
    <citation type="journal article" date="2022" name="Mol. Ecol. Resour.">
        <title>The genomes of chicory, endive, great burdock and yacon provide insights into Asteraceae palaeo-polyploidization history and plant inulin production.</title>
        <authorList>
            <person name="Fan W."/>
            <person name="Wang S."/>
            <person name="Wang H."/>
            <person name="Wang A."/>
            <person name="Jiang F."/>
            <person name="Liu H."/>
            <person name="Zhao H."/>
            <person name="Xu D."/>
            <person name="Zhang Y."/>
        </authorList>
    </citation>
    <scope>NUCLEOTIDE SEQUENCE [LARGE SCALE GENOMIC DNA]</scope>
    <source>
        <strain evidence="2">cv. Yunnan</strain>
    </source>
</reference>
<comment type="caution">
    <text evidence="1">The sequence shown here is derived from an EMBL/GenBank/DDBJ whole genome shotgun (WGS) entry which is preliminary data.</text>
</comment>
<dbReference type="Proteomes" id="UP001056120">
    <property type="component" value="Linkage Group LG02"/>
</dbReference>
<evidence type="ECO:0000313" key="2">
    <source>
        <dbReference type="Proteomes" id="UP001056120"/>
    </source>
</evidence>
<proteinExistence type="predicted"/>
<organism evidence="1 2">
    <name type="scientific">Smallanthus sonchifolius</name>
    <dbReference type="NCBI Taxonomy" id="185202"/>
    <lineage>
        <taxon>Eukaryota</taxon>
        <taxon>Viridiplantae</taxon>
        <taxon>Streptophyta</taxon>
        <taxon>Embryophyta</taxon>
        <taxon>Tracheophyta</taxon>
        <taxon>Spermatophyta</taxon>
        <taxon>Magnoliopsida</taxon>
        <taxon>eudicotyledons</taxon>
        <taxon>Gunneridae</taxon>
        <taxon>Pentapetalae</taxon>
        <taxon>asterids</taxon>
        <taxon>campanulids</taxon>
        <taxon>Asterales</taxon>
        <taxon>Asteraceae</taxon>
        <taxon>Asteroideae</taxon>
        <taxon>Heliantheae alliance</taxon>
        <taxon>Millerieae</taxon>
        <taxon>Smallanthus</taxon>
    </lineage>
</organism>
<gene>
    <name evidence="1" type="ORF">L1987_07017</name>
</gene>
<keyword evidence="2" id="KW-1185">Reference proteome</keyword>
<evidence type="ECO:0000313" key="1">
    <source>
        <dbReference type="EMBL" id="KAI3825527.1"/>
    </source>
</evidence>
<sequence length="155" mass="17123">MAMEFSIEVSWDEKEGGCLFVNLSCLPALLNSSCLHKSSTLSDLSPDSINTHVCRIWLDQIEHCDVSLRYFHTSCGHIATHNIGFECNFCGCHCDDEIAPSFLLKVTIADDTAKVLAWCTGHTATELLQKSPDEFSNLPEVPSYSLQNPPFANIA</sequence>
<name>A0ACB9JZW1_9ASTR</name>
<accession>A0ACB9JZW1</accession>
<protein>
    <submittedName>
        <fullName evidence="1">Uncharacterized protein</fullName>
    </submittedName>
</protein>